<dbReference type="Proteomes" id="UP000309992">
    <property type="component" value="Unassembled WGS sequence"/>
</dbReference>
<proteinExistence type="predicted"/>
<accession>A0ABY2S088</accession>
<evidence type="ECO:0008006" key="3">
    <source>
        <dbReference type="Google" id="ProtNLM"/>
    </source>
</evidence>
<comment type="caution">
    <text evidence="1">The sequence shown here is derived from an EMBL/GenBank/DDBJ whole genome shotgun (WGS) entry which is preliminary data.</text>
</comment>
<sequence>MIWATTADIREYLGEDLPTDYPEAQLQRDIDAAVRTLRGKILRWPPIDETTQRAEDAEVRRDIVAAVGEVVRAKLEQRKTQAALGGLAEIVERGGRVKAGKLEVDGTASGGGAANGVGYGRETLLPWPAVEALASAGLIGGSVATW</sequence>
<evidence type="ECO:0000313" key="2">
    <source>
        <dbReference type="Proteomes" id="UP000309992"/>
    </source>
</evidence>
<dbReference type="RefSeq" id="WP_112275430.1">
    <property type="nucleotide sequence ID" value="NZ_SWMS01000014.1"/>
</dbReference>
<organism evidence="1 2">
    <name type="scientific">Prauserella endophytica</name>
    <dbReference type="NCBI Taxonomy" id="1592324"/>
    <lineage>
        <taxon>Bacteria</taxon>
        <taxon>Bacillati</taxon>
        <taxon>Actinomycetota</taxon>
        <taxon>Actinomycetes</taxon>
        <taxon>Pseudonocardiales</taxon>
        <taxon>Pseudonocardiaceae</taxon>
        <taxon>Prauserella</taxon>
        <taxon>Prauserella coralliicola group</taxon>
    </lineage>
</organism>
<reference evidence="1 2" key="1">
    <citation type="journal article" date="2015" name="Antonie Van Leeuwenhoek">
        <title>Prauserella endophytica sp. nov., an endophytic actinobacterium isolated from Tamarix taklamakanensis.</title>
        <authorList>
            <person name="Liu J.M."/>
            <person name="Habden X."/>
            <person name="Guo L."/>
            <person name="Tuo L."/>
            <person name="Jiang Z.K."/>
            <person name="Liu S.W."/>
            <person name="Liu X.F."/>
            <person name="Chen L."/>
            <person name="Li R.F."/>
            <person name="Zhang Y.Q."/>
            <person name="Sun C.H."/>
        </authorList>
    </citation>
    <scope>NUCLEOTIDE SEQUENCE [LARGE SCALE GENOMIC DNA]</scope>
    <source>
        <strain evidence="1 2">CGMCC 4.7182</strain>
    </source>
</reference>
<protein>
    <recommendedName>
        <fullName evidence="3">Head-to-tail adaptor</fullName>
    </recommendedName>
</protein>
<dbReference type="EMBL" id="SWMS01000014">
    <property type="protein sequence ID" value="TKG66917.1"/>
    <property type="molecule type" value="Genomic_DNA"/>
</dbReference>
<name>A0ABY2S088_9PSEU</name>
<keyword evidence="2" id="KW-1185">Reference proteome</keyword>
<evidence type="ECO:0000313" key="1">
    <source>
        <dbReference type="EMBL" id="TKG66917.1"/>
    </source>
</evidence>
<gene>
    <name evidence="1" type="ORF">FCN18_23680</name>
</gene>